<dbReference type="InterPro" id="IPR053173">
    <property type="entry name" value="SAM-binding_MTase"/>
</dbReference>
<dbReference type="GO" id="GO:0032259">
    <property type="term" value="P:methylation"/>
    <property type="evidence" value="ECO:0007669"/>
    <property type="project" value="UniProtKB-KW"/>
</dbReference>
<dbReference type="InterPro" id="IPR018773">
    <property type="entry name" value="MeTrfase_reg_dom_prd"/>
</dbReference>
<protein>
    <submittedName>
        <fullName evidence="3">SAM-dependent methyltransferase</fullName>
    </submittedName>
</protein>
<dbReference type="EMBL" id="JACIGI010000002">
    <property type="protein sequence ID" value="MBB4284638.1"/>
    <property type="molecule type" value="Genomic_DNA"/>
</dbReference>
<dbReference type="InterPro" id="IPR041698">
    <property type="entry name" value="Methyltransf_25"/>
</dbReference>
<evidence type="ECO:0000313" key="4">
    <source>
        <dbReference type="Proteomes" id="UP000555728"/>
    </source>
</evidence>
<dbReference type="Gene3D" id="3.40.50.150">
    <property type="entry name" value="Vaccinia Virus protein VP39"/>
    <property type="match status" value="1"/>
</dbReference>
<sequence>MDWSDGYKTDVTYAITFFRKMAPAHMAFAALMRRQQAPDPAKPFRYAELGCGQGLGPLILAATHPHAEVMGFDFLPGHVASARALAEEAGLPNVSFREDSFEQAAALPDDAVPRFDIIALHGVYTWVNEDNRRAIVRFIDRRLNPGGLVYISYNCLPGWAPIMPFQRLLIEHARRHPGASGTQVLGAMTFIEDLLDRKLEYFTRNPRVAQHIRTAATRNIRYLVHEYMHTGWAPVYVTDVADALAGAKLSYLCAADVDRTVTQSALPEGARDALRGIEDPVLRELVHDFAVDRFFRADIYVKGPRPLTSAAQHRALRTLKVAPVVPRATMGGPKTPEGGEDTTARAVLYDPIADVLADGPASLGEIADRTGISLGMVVSACAVMVGRDWIQPVVPGIDPAPARRLNRVLADHVLTGVPIVNMAAPLIGSGLPASDLDLAALDILSREDVADASDLAGRLRARLQAAGRPVVHDGKTIDDPAEAERHVAERAAALYGEQAPVWRHLGLL</sequence>
<dbReference type="RefSeq" id="WP_184431118.1">
    <property type="nucleotide sequence ID" value="NZ_JACIGI010000002.1"/>
</dbReference>
<organism evidence="3 4">
    <name type="scientific">Roseospira goensis</name>
    <dbReference type="NCBI Taxonomy" id="391922"/>
    <lineage>
        <taxon>Bacteria</taxon>
        <taxon>Pseudomonadati</taxon>
        <taxon>Pseudomonadota</taxon>
        <taxon>Alphaproteobacteria</taxon>
        <taxon>Rhodospirillales</taxon>
        <taxon>Rhodospirillaceae</taxon>
        <taxon>Roseospira</taxon>
    </lineage>
</organism>
<dbReference type="PANTHER" id="PTHR45128:SF1">
    <property type="entry name" value="S-ADENOSYLMETHIONINE-DEPENDENT METHYLTRANSFERASE RV2258C"/>
    <property type="match status" value="1"/>
</dbReference>
<reference evidence="3 4" key="1">
    <citation type="submission" date="2020-08" db="EMBL/GenBank/DDBJ databases">
        <title>Genome sequencing of Purple Non-Sulfur Bacteria from various extreme environments.</title>
        <authorList>
            <person name="Mayer M."/>
        </authorList>
    </citation>
    <scope>NUCLEOTIDE SEQUENCE [LARGE SCALE GENOMIC DNA]</scope>
    <source>
        <strain evidence="3 4">JA135</strain>
    </source>
</reference>
<feature type="domain" description="Methyltransferase regulatory" evidence="1">
    <location>
        <begin position="221"/>
        <end position="302"/>
    </location>
</feature>
<gene>
    <name evidence="3" type="ORF">GGD88_000345</name>
</gene>
<name>A0A7W6WJL6_9PROT</name>
<dbReference type="Pfam" id="PF13649">
    <property type="entry name" value="Methyltransf_25"/>
    <property type="match status" value="1"/>
</dbReference>
<dbReference type="InterPro" id="IPR029063">
    <property type="entry name" value="SAM-dependent_MTases_sf"/>
</dbReference>
<dbReference type="Pfam" id="PF10119">
    <property type="entry name" value="MethyTransf_Reg"/>
    <property type="match status" value="1"/>
</dbReference>
<dbReference type="CDD" id="cd02440">
    <property type="entry name" value="AdoMet_MTases"/>
    <property type="match status" value="1"/>
</dbReference>
<keyword evidence="4" id="KW-1185">Reference proteome</keyword>
<comment type="caution">
    <text evidence="3">The sequence shown here is derived from an EMBL/GenBank/DDBJ whole genome shotgun (WGS) entry which is preliminary data.</text>
</comment>
<proteinExistence type="predicted"/>
<dbReference type="Proteomes" id="UP000555728">
    <property type="component" value="Unassembled WGS sequence"/>
</dbReference>
<dbReference type="GO" id="GO:0008168">
    <property type="term" value="F:methyltransferase activity"/>
    <property type="evidence" value="ECO:0007669"/>
    <property type="project" value="UniProtKB-KW"/>
</dbReference>
<dbReference type="PANTHER" id="PTHR45128">
    <property type="entry name" value="METHYLTRANSFERASE TYPE 11"/>
    <property type="match status" value="1"/>
</dbReference>
<keyword evidence="3" id="KW-0808">Transferase</keyword>
<feature type="domain" description="Methyltransferase" evidence="2">
    <location>
        <begin position="48"/>
        <end position="147"/>
    </location>
</feature>
<dbReference type="SUPFAM" id="SSF53335">
    <property type="entry name" value="S-adenosyl-L-methionine-dependent methyltransferases"/>
    <property type="match status" value="1"/>
</dbReference>
<dbReference type="AlphaFoldDB" id="A0A7W6WJL6"/>
<evidence type="ECO:0000313" key="3">
    <source>
        <dbReference type="EMBL" id="MBB4284638.1"/>
    </source>
</evidence>
<evidence type="ECO:0000259" key="1">
    <source>
        <dbReference type="Pfam" id="PF10119"/>
    </source>
</evidence>
<accession>A0A7W6WJL6</accession>
<evidence type="ECO:0000259" key="2">
    <source>
        <dbReference type="Pfam" id="PF13649"/>
    </source>
</evidence>
<keyword evidence="3" id="KW-0489">Methyltransferase</keyword>